<evidence type="ECO:0000313" key="7">
    <source>
        <dbReference type="Proteomes" id="UP001286313"/>
    </source>
</evidence>
<comment type="caution">
    <text evidence="6">The sequence shown here is derived from an EMBL/GenBank/DDBJ whole genome shotgun (WGS) entry which is preliminary data.</text>
</comment>
<sequence>MQASAVSSDSLENFEGASFEELLSSNMEASAVSGEKLEYFEGEITNSSSSSVEDPPPKEMPPSGDVVTYEKINSSSQRGRHKLIESTGYSYTLKRETKVGVRWRCVVRNKTMSCPATIKEVGNTFTRGHAEHCHPPETCSAIKSKVSTLVKQKAMEDVFRPASDIVDEVLR</sequence>
<dbReference type="EMBL" id="JAWQEG010005372">
    <property type="protein sequence ID" value="KAK3858234.1"/>
    <property type="molecule type" value="Genomic_DNA"/>
</dbReference>
<accession>A0AAE1BZM5</accession>
<protein>
    <recommendedName>
        <fullName evidence="5">FLYWCH-type domain-containing protein</fullName>
    </recommendedName>
</protein>
<feature type="domain" description="FLYWCH-type" evidence="5">
    <location>
        <begin position="75"/>
        <end position="134"/>
    </location>
</feature>
<organism evidence="6 7">
    <name type="scientific">Petrolisthes cinctipes</name>
    <name type="common">Flat porcelain crab</name>
    <dbReference type="NCBI Taxonomy" id="88211"/>
    <lineage>
        <taxon>Eukaryota</taxon>
        <taxon>Metazoa</taxon>
        <taxon>Ecdysozoa</taxon>
        <taxon>Arthropoda</taxon>
        <taxon>Crustacea</taxon>
        <taxon>Multicrustacea</taxon>
        <taxon>Malacostraca</taxon>
        <taxon>Eumalacostraca</taxon>
        <taxon>Eucarida</taxon>
        <taxon>Decapoda</taxon>
        <taxon>Pleocyemata</taxon>
        <taxon>Anomura</taxon>
        <taxon>Galatheoidea</taxon>
        <taxon>Porcellanidae</taxon>
        <taxon>Petrolisthes</taxon>
    </lineage>
</organism>
<name>A0AAE1BZM5_PETCI</name>
<dbReference type="Gene3D" id="2.20.25.240">
    <property type="match status" value="1"/>
</dbReference>
<reference evidence="6" key="1">
    <citation type="submission" date="2023-10" db="EMBL/GenBank/DDBJ databases">
        <title>Genome assemblies of two species of porcelain crab, Petrolisthes cinctipes and Petrolisthes manimaculis (Anomura: Porcellanidae).</title>
        <authorList>
            <person name="Angst P."/>
        </authorList>
    </citation>
    <scope>NUCLEOTIDE SEQUENCE</scope>
    <source>
        <strain evidence="6">PB745_01</strain>
        <tissue evidence="6">Gill</tissue>
    </source>
</reference>
<dbReference type="GO" id="GO:0008270">
    <property type="term" value="F:zinc ion binding"/>
    <property type="evidence" value="ECO:0007669"/>
    <property type="project" value="UniProtKB-KW"/>
</dbReference>
<evidence type="ECO:0000256" key="4">
    <source>
        <dbReference type="SAM" id="MobiDB-lite"/>
    </source>
</evidence>
<evidence type="ECO:0000256" key="1">
    <source>
        <dbReference type="ARBA" id="ARBA00022723"/>
    </source>
</evidence>
<dbReference type="Proteomes" id="UP001286313">
    <property type="component" value="Unassembled WGS sequence"/>
</dbReference>
<keyword evidence="7" id="KW-1185">Reference proteome</keyword>
<evidence type="ECO:0000256" key="3">
    <source>
        <dbReference type="ARBA" id="ARBA00022833"/>
    </source>
</evidence>
<feature type="region of interest" description="Disordered" evidence="4">
    <location>
        <begin position="38"/>
        <end position="67"/>
    </location>
</feature>
<dbReference type="Pfam" id="PF04500">
    <property type="entry name" value="FLYWCH"/>
    <property type="match status" value="1"/>
</dbReference>
<evidence type="ECO:0000259" key="5">
    <source>
        <dbReference type="Pfam" id="PF04500"/>
    </source>
</evidence>
<proteinExistence type="predicted"/>
<evidence type="ECO:0000313" key="6">
    <source>
        <dbReference type="EMBL" id="KAK3858234.1"/>
    </source>
</evidence>
<dbReference type="AlphaFoldDB" id="A0AAE1BZM5"/>
<gene>
    <name evidence="6" type="ORF">Pcinc_035563</name>
</gene>
<dbReference type="PANTHER" id="PTHR20956">
    <property type="entry name" value="HEH2P"/>
    <property type="match status" value="1"/>
</dbReference>
<keyword evidence="2" id="KW-0863">Zinc-finger</keyword>
<keyword evidence="1" id="KW-0479">Metal-binding</keyword>
<dbReference type="InterPro" id="IPR007588">
    <property type="entry name" value="Znf_FLYWCH"/>
</dbReference>
<dbReference type="PANTHER" id="PTHR20956:SF12">
    <property type="entry name" value="FLYWCH-TYPE DOMAIN-CONTAINING PROTEIN"/>
    <property type="match status" value="1"/>
</dbReference>
<evidence type="ECO:0000256" key="2">
    <source>
        <dbReference type="ARBA" id="ARBA00022771"/>
    </source>
</evidence>
<keyword evidence="3" id="KW-0862">Zinc</keyword>